<organism evidence="5 6">
    <name type="scientific">Nocardioides perillae</name>
    <dbReference type="NCBI Taxonomy" id="1119534"/>
    <lineage>
        <taxon>Bacteria</taxon>
        <taxon>Bacillati</taxon>
        <taxon>Actinomycetota</taxon>
        <taxon>Actinomycetes</taxon>
        <taxon>Propionibacteriales</taxon>
        <taxon>Nocardioidaceae</taxon>
        <taxon>Nocardioides</taxon>
    </lineage>
</organism>
<feature type="domain" description="FlgD Tudor-like" evidence="4">
    <location>
        <begin position="86"/>
        <end position="136"/>
    </location>
</feature>
<comment type="caution">
    <text evidence="5">The sequence shown here is derived from an EMBL/GenBank/DDBJ whole genome shotgun (WGS) entry which is preliminary data.</text>
</comment>
<evidence type="ECO:0000256" key="1">
    <source>
        <dbReference type="ARBA" id="ARBA00010577"/>
    </source>
</evidence>
<feature type="region of interest" description="Disordered" evidence="3">
    <location>
        <begin position="138"/>
        <end position="168"/>
    </location>
</feature>
<comment type="similarity">
    <text evidence="1">Belongs to the FlgD family.</text>
</comment>
<feature type="region of interest" description="Disordered" evidence="3">
    <location>
        <begin position="1"/>
        <end position="29"/>
    </location>
</feature>
<keyword evidence="5" id="KW-0966">Cell projection</keyword>
<evidence type="ECO:0000313" key="6">
    <source>
        <dbReference type="Proteomes" id="UP000544110"/>
    </source>
</evidence>
<dbReference type="InterPro" id="IPR025963">
    <property type="entry name" value="FLgD_Tudor"/>
</dbReference>
<reference evidence="5 6" key="1">
    <citation type="submission" date="2020-07" db="EMBL/GenBank/DDBJ databases">
        <title>Sequencing the genomes of 1000 actinobacteria strains.</title>
        <authorList>
            <person name="Klenk H.-P."/>
        </authorList>
    </citation>
    <scope>NUCLEOTIDE SEQUENCE [LARGE SCALE GENOMIC DNA]</scope>
    <source>
        <strain evidence="5 6">DSM 24552</strain>
    </source>
</reference>
<evidence type="ECO:0000256" key="2">
    <source>
        <dbReference type="ARBA" id="ARBA00022795"/>
    </source>
</evidence>
<dbReference type="Pfam" id="PF03963">
    <property type="entry name" value="FlgD"/>
    <property type="match status" value="1"/>
</dbReference>
<keyword evidence="5" id="KW-0282">Flagellum</keyword>
<accession>A0A7Y9RVH8</accession>
<name>A0A7Y9RVH8_9ACTN</name>
<evidence type="ECO:0000259" key="4">
    <source>
        <dbReference type="Pfam" id="PF13861"/>
    </source>
</evidence>
<dbReference type="Pfam" id="PF13861">
    <property type="entry name" value="FLgD_tudor"/>
    <property type="match status" value="1"/>
</dbReference>
<gene>
    <name evidence="5" type="ORF">BJ989_003344</name>
</gene>
<dbReference type="RefSeq" id="WP_218848856.1">
    <property type="nucleotide sequence ID" value="NZ_JACCAC010000001.1"/>
</dbReference>
<evidence type="ECO:0000313" key="5">
    <source>
        <dbReference type="EMBL" id="NYG57040.1"/>
    </source>
</evidence>
<evidence type="ECO:0000256" key="3">
    <source>
        <dbReference type="SAM" id="MobiDB-lite"/>
    </source>
</evidence>
<feature type="compositionally biased region" description="Low complexity" evidence="3">
    <location>
        <begin position="139"/>
        <end position="168"/>
    </location>
</feature>
<sequence>MSIPATEAVTRTGGLYGATGPTGTEPANQADKEMFLQLLVAQMRYQDPMNPTDSSQFLAQSAQFTALEKMQDVADQTAQLLSAQVAFGASGLVGRDVTYTAADGSTVAGTVAGVTFGAEGPTLDVGGTSVALASVQSVTAGSTTPPSGTSGTSGTAPSSSSSTTSPTA</sequence>
<keyword evidence="5" id="KW-0969">Cilium</keyword>
<dbReference type="InterPro" id="IPR005648">
    <property type="entry name" value="FlgD"/>
</dbReference>
<keyword evidence="2" id="KW-1005">Bacterial flagellum biogenesis</keyword>
<proteinExistence type="inferred from homology"/>
<dbReference type="GO" id="GO:0044781">
    <property type="term" value="P:bacterial-type flagellum organization"/>
    <property type="evidence" value="ECO:0007669"/>
    <property type="project" value="UniProtKB-KW"/>
</dbReference>
<keyword evidence="6" id="KW-1185">Reference proteome</keyword>
<dbReference type="AlphaFoldDB" id="A0A7Y9RVH8"/>
<dbReference type="Proteomes" id="UP000544110">
    <property type="component" value="Unassembled WGS sequence"/>
</dbReference>
<dbReference type="EMBL" id="JACCAC010000001">
    <property type="protein sequence ID" value="NYG57040.1"/>
    <property type="molecule type" value="Genomic_DNA"/>
</dbReference>
<protein>
    <submittedName>
        <fullName evidence="5">Flagellar basal-body rod modification protein FlgD</fullName>
    </submittedName>
</protein>